<evidence type="ECO:0000259" key="1">
    <source>
        <dbReference type="Pfam" id="PF22530"/>
    </source>
</evidence>
<sequence>MQEHKLRRLNLLAQSLNQWSDRPASMPKDLREEYGFMMQAVFSEFEDFADLGMRFLGYTLTPMQRDIARYMQYGPRQCMVAAQRGEAKSTLAALFAVWRLIQDWNEWVLIVSGGETQASEVALLIIQLIERWGILCYLRPDRSRGDRTSYEHYDIHCDLRTVSKSPSVACVGITAQLQGKRATLLIPDDIETTNNSLTATNREILLLRSKEFGAICVDGRIMYLGTPQTKDSIYRTLVNRGYEMRIWPGRIPTEEEEQRYGSTLAPYILELITKGAARTGYGIDGSRGETSDPARYDEALSIEKELEFGPEGYQLQYMLDTSLSDAQRTRIKLSDAIVACLGTDAAPDTLYYAATPQYRVQSVPDSIKQEVLYHVAGNGNLLLPYQHKIMVVDPAGCGGDEVAFACGGALNSYIHLFGVGGLQGGLIEENCNVLLDYCEEFGITDIVMEANMGHGTASMVLLNVIAKRKLPHIGVRDIYAKGQKERRIIDTLGPVFRRHKFVLHERAIEMDTEYCQKYPLNKRNLYSLLFQLTGITYDRGSLAKDDRADAVGHLVNELKGFISVDEEKESEKLQQRAVREFLGNPMGYEQAVRKPVQGTRSRLYR</sequence>
<accession>A0A0H3YIB3</accession>
<dbReference type="OrthoDB" id="695at10239"/>
<dbReference type="InterPro" id="IPR047987">
    <property type="entry name" value="Gp19-like_virus"/>
</dbReference>
<dbReference type="RefSeq" id="YP_009224682.1">
    <property type="nucleotide sequence ID" value="NC_029081.1"/>
</dbReference>
<keyword evidence="3" id="KW-1185">Reference proteome</keyword>
<dbReference type="KEGG" id="vg:26795838"/>
<evidence type="ECO:0000313" key="2">
    <source>
        <dbReference type="EMBL" id="AKN21208.1"/>
    </source>
</evidence>
<proteinExistence type="predicted"/>
<dbReference type="Gene3D" id="3.40.50.300">
    <property type="entry name" value="P-loop containing nucleotide triphosphate hydrolases"/>
    <property type="match status" value="1"/>
</dbReference>
<evidence type="ECO:0000313" key="3">
    <source>
        <dbReference type="Proteomes" id="UP000203782"/>
    </source>
</evidence>
<protein>
    <recommendedName>
        <fullName evidence="1">Terminase large subunit ribonuclease H-like domain-containing protein</fullName>
    </recommendedName>
</protein>
<dbReference type="GeneID" id="26795838"/>
<organism evidence="2 3">
    <name type="scientific">Pectobacterium phage Peat1</name>
    <dbReference type="NCBI Taxonomy" id="1654601"/>
    <lineage>
        <taxon>Viruses</taxon>
        <taxon>Duplodnaviria</taxon>
        <taxon>Heunggongvirae</taxon>
        <taxon>Uroviricota</taxon>
        <taxon>Caudoviricetes</taxon>
        <taxon>Autographivirales</taxon>
        <taxon>Autoscriptoviridae</taxon>
        <taxon>Corkvirinae</taxon>
        <taxon>Phimunavirus</taxon>
        <taxon>Phimunavirus peat1</taxon>
    </lineage>
</organism>
<dbReference type="EMBL" id="KR604693">
    <property type="protein sequence ID" value="AKN21208.1"/>
    <property type="molecule type" value="Genomic_DNA"/>
</dbReference>
<feature type="domain" description="Terminase large subunit ribonuclease H-like" evidence="1">
    <location>
        <begin position="392"/>
        <end position="500"/>
    </location>
</feature>
<dbReference type="InterPro" id="IPR054762">
    <property type="entry name" value="Gp19_RNaseH-like"/>
</dbReference>
<reference evidence="2 3" key="1">
    <citation type="journal article" date="2015" name="Genome Announc.">
        <title>Complete Genome Sequence of Phytopathogenic Pectobacterium atrosepticum Bacteriophage Peat1.</title>
        <authorList>
            <person name="Kalischuk M."/>
            <person name="Hachey J."/>
            <person name="Kawchuk L."/>
        </authorList>
    </citation>
    <scope>NUCLEOTIDE SEQUENCE [LARGE SCALE GENOMIC DNA]</scope>
</reference>
<dbReference type="NCBIfam" id="NF033889">
    <property type="entry name" value="termin_lrg_T7"/>
    <property type="match status" value="1"/>
</dbReference>
<dbReference type="Proteomes" id="UP000203782">
    <property type="component" value="Segment"/>
</dbReference>
<dbReference type="Pfam" id="PF22530">
    <property type="entry name" value="Terminase-T7_RNaseH-like"/>
    <property type="match status" value="1"/>
</dbReference>
<name>A0A0H3YIB3_9CAUD</name>
<dbReference type="InterPro" id="IPR027417">
    <property type="entry name" value="P-loop_NTPase"/>
</dbReference>